<evidence type="ECO:0000256" key="7">
    <source>
        <dbReference type="ARBA" id="ARBA00035179"/>
    </source>
</evidence>
<dbReference type="EMBL" id="LT594590">
    <property type="protein sequence ID" value="SCP04564.1"/>
    <property type="molecule type" value="Genomic_DNA"/>
</dbReference>
<reference evidence="9 10" key="1">
    <citation type="submission" date="2016-06" db="EMBL/GenBank/DDBJ databases">
        <authorList>
            <consortium name="Pathogen Informatics"/>
        </authorList>
    </citation>
    <scope>NUCLEOTIDE SEQUENCE [LARGE SCALE GENOMIC DNA]</scope>
    <source>
        <strain evidence="9">PocGH01</strain>
    </source>
</reference>
<sequence>MHEGERNGMMFPFDQKAKALPLSRIAPLRGSWKSAFTVFVRTLFLSRGQLAPKAKPGKKGQAKKEAGSTTTTESSEKVHIFNIYNTVDKDHDILPDSAYPKWLWKLEKPLKSYGELALMFLYGKNIESATAEDYHRFRRLHNKNLIKLNNMRLKKSKRSTVKPIFWDL</sequence>
<proteinExistence type="inferred from homology"/>
<dbReference type="Proteomes" id="UP000242942">
    <property type="component" value="Chromosome 9"/>
</dbReference>
<evidence type="ECO:0000313" key="9">
    <source>
        <dbReference type="EMBL" id="SCP04564.1"/>
    </source>
</evidence>
<keyword evidence="4" id="KW-0496">Mitochondrion</keyword>
<dbReference type="PANTHER" id="PTHR28595:SF1">
    <property type="entry name" value="LARGE RIBOSOMAL SUBUNIT PROTEIN ML54"/>
    <property type="match status" value="1"/>
</dbReference>
<evidence type="ECO:0000256" key="5">
    <source>
        <dbReference type="ARBA" id="ARBA00023274"/>
    </source>
</evidence>
<keyword evidence="3 9" id="KW-0689">Ribosomal protein</keyword>
<dbReference type="OrthoDB" id="10252718at2759"/>
<keyword evidence="5" id="KW-0687">Ribonucleoprotein</keyword>
<evidence type="ECO:0000256" key="4">
    <source>
        <dbReference type="ARBA" id="ARBA00023128"/>
    </source>
</evidence>
<evidence type="ECO:0000256" key="2">
    <source>
        <dbReference type="ARBA" id="ARBA00022946"/>
    </source>
</evidence>
<keyword evidence="10" id="KW-1185">Reference proteome</keyword>
<accession>A0A1D3TI11</accession>
<dbReference type="GO" id="GO:0003735">
    <property type="term" value="F:structural constituent of ribosome"/>
    <property type="evidence" value="ECO:0007669"/>
    <property type="project" value="TreeGrafter"/>
</dbReference>
<evidence type="ECO:0000256" key="1">
    <source>
        <dbReference type="ARBA" id="ARBA00004173"/>
    </source>
</evidence>
<protein>
    <recommendedName>
        <fullName evidence="7">Large ribosomal subunit protein mL54</fullName>
    </recommendedName>
</protein>
<keyword evidence="2" id="KW-0809">Transit peptide</keyword>
<name>A0A1D3TI11_PLAOA</name>
<feature type="region of interest" description="Disordered" evidence="8">
    <location>
        <begin position="51"/>
        <end position="73"/>
    </location>
</feature>
<dbReference type="InterPro" id="IPR013870">
    <property type="entry name" value="Ribosomal_mL54"/>
</dbReference>
<dbReference type="GO" id="GO:0005762">
    <property type="term" value="C:mitochondrial large ribosomal subunit"/>
    <property type="evidence" value="ECO:0007669"/>
    <property type="project" value="TreeGrafter"/>
</dbReference>
<dbReference type="Pfam" id="PF08561">
    <property type="entry name" value="Ribosomal_L37"/>
    <property type="match status" value="1"/>
</dbReference>
<evidence type="ECO:0000256" key="8">
    <source>
        <dbReference type="SAM" id="MobiDB-lite"/>
    </source>
</evidence>
<evidence type="ECO:0000313" key="10">
    <source>
        <dbReference type="Proteomes" id="UP000242942"/>
    </source>
</evidence>
<dbReference type="VEuPathDB" id="PlasmoDB:PocGH01_09029900"/>
<evidence type="ECO:0000256" key="6">
    <source>
        <dbReference type="ARBA" id="ARBA00033752"/>
    </source>
</evidence>
<comment type="subcellular location">
    <subcellularLocation>
        <location evidence="1">Mitochondrion</location>
    </subcellularLocation>
</comment>
<organism evidence="9 10">
    <name type="scientific">Plasmodium ovale</name>
    <name type="common">malaria parasite P. ovale</name>
    <dbReference type="NCBI Taxonomy" id="36330"/>
    <lineage>
        <taxon>Eukaryota</taxon>
        <taxon>Sar</taxon>
        <taxon>Alveolata</taxon>
        <taxon>Apicomplexa</taxon>
        <taxon>Aconoidasida</taxon>
        <taxon>Haemosporida</taxon>
        <taxon>Plasmodiidae</taxon>
        <taxon>Plasmodium</taxon>
        <taxon>Plasmodium (Plasmodium)</taxon>
    </lineage>
</organism>
<gene>
    <name evidence="9" type="primary">PocGH01_09029900</name>
    <name evidence="9" type="ORF">POCGH01_09029900</name>
</gene>
<dbReference type="PANTHER" id="PTHR28595">
    <property type="entry name" value="39S RIBOSOMAL PROTEIN L54, MITOCHONDRIAL"/>
    <property type="match status" value="1"/>
</dbReference>
<evidence type="ECO:0000256" key="3">
    <source>
        <dbReference type="ARBA" id="ARBA00022980"/>
    </source>
</evidence>
<dbReference type="AlphaFoldDB" id="A0A1D3TI11"/>
<comment type="similarity">
    <text evidence="6">Belongs to the mitochondrion-specific ribosomal protein mL54 family.</text>
</comment>